<evidence type="ECO:0000256" key="4">
    <source>
        <dbReference type="ARBA" id="ARBA00022692"/>
    </source>
</evidence>
<evidence type="ECO:0000256" key="2">
    <source>
        <dbReference type="ARBA" id="ARBA00022448"/>
    </source>
</evidence>
<keyword evidence="2 7" id="KW-0813">Transport</keyword>
<protein>
    <submittedName>
        <fullName evidence="10">NitT/TauT family transport system permease protein</fullName>
    </submittedName>
</protein>
<reference evidence="10 11" key="1">
    <citation type="submission" date="2024-06" db="EMBL/GenBank/DDBJ databases">
        <title>Genomic Encyclopedia of Type Strains, Phase IV (KMG-IV): sequencing the most valuable type-strain genomes for metagenomic binning, comparative biology and taxonomic classification.</title>
        <authorList>
            <person name="Goeker M."/>
        </authorList>
    </citation>
    <scope>NUCLEOTIDE SEQUENCE [LARGE SCALE GENOMIC DNA]</scope>
    <source>
        <strain evidence="10 11">DSM 29846</strain>
    </source>
</reference>
<keyword evidence="3" id="KW-1003">Cell membrane</keyword>
<evidence type="ECO:0000256" key="8">
    <source>
        <dbReference type="SAM" id="MobiDB-lite"/>
    </source>
</evidence>
<feature type="transmembrane region" description="Helical" evidence="7">
    <location>
        <begin position="231"/>
        <end position="255"/>
    </location>
</feature>
<dbReference type="InterPro" id="IPR035906">
    <property type="entry name" value="MetI-like_sf"/>
</dbReference>
<dbReference type="Pfam" id="PF00528">
    <property type="entry name" value="BPD_transp_1"/>
    <property type="match status" value="1"/>
</dbReference>
<comment type="subcellular location">
    <subcellularLocation>
        <location evidence="1 7">Cell membrane</location>
        <topology evidence="1 7">Multi-pass membrane protein</topology>
    </subcellularLocation>
</comment>
<dbReference type="InterPro" id="IPR000515">
    <property type="entry name" value="MetI-like"/>
</dbReference>
<comment type="caution">
    <text evidence="10">The sequence shown here is derived from an EMBL/GenBank/DDBJ whole genome shotgun (WGS) entry which is preliminary data.</text>
</comment>
<sequence length="275" mass="29935">MTARDAGDRTPGNTADISSRPGPRATLMPALTVTISLLGLCLLWSLAANAWPSRAFPGPGQVWQVLLREAASGDLFYHLGATLGRVAAAYVVAMIVGSVIGILLGSYRGADRFFNPWVILFLNIPALVIIVLAYIWFGLNEVAAIGAVAVNKIPNVVVTMREGARALDPSYAEMAAVYRFGPLDRVRHILLPQLQPYLAAASRSGIALIWKIVLVVELLGRSNGVGFQIYLYFQLFDVAAILAYTLAFVAVMLVVELLLVQPVERHATRWRRRPA</sequence>
<keyword evidence="5 7" id="KW-1133">Transmembrane helix</keyword>
<evidence type="ECO:0000256" key="7">
    <source>
        <dbReference type="RuleBase" id="RU363032"/>
    </source>
</evidence>
<dbReference type="CDD" id="cd06261">
    <property type="entry name" value="TM_PBP2"/>
    <property type="match status" value="1"/>
</dbReference>
<evidence type="ECO:0000256" key="3">
    <source>
        <dbReference type="ARBA" id="ARBA00022475"/>
    </source>
</evidence>
<dbReference type="Gene3D" id="1.10.3720.10">
    <property type="entry name" value="MetI-like"/>
    <property type="match status" value="1"/>
</dbReference>
<dbReference type="PROSITE" id="PS50928">
    <property type="entry name" value="ABC_TM1"/>
    <property type="match status" value="1"/>
</dbReference>
<proteinExistence type="inferred from homology"/>
<comment type="similarity">
    <text evidence="7">Belongs to the binding-protein-dependent transport system permease family.</text>
</comment>
<feature type="region of interest" description="Disordered" evidence="8">
    <location>
        <begin position="1"/>
        <end position="21"/>
    </location>
</feature>
<keyword evidence="4 7" id="KW-0812">Transmembrane</keyword>
<accession>A0ABV2HQM4</accession>
<dbReference type="EMBL" id="JBEPLM010000002">
    <property type="protein sequence ID" value="MET3592477.1"/>
    <property type="molecule type" value="Genomic_DNA"/>
</dbReference>
<keyword evidence="6 7" id="KW-0472">Membrane</keyword>
<evidence type="ECO:0000313" key="10">
    <source>
        <dbReference type="EMBL" id="MET3592477.1"/>
    </source>
</evidence>
<evidence type="ECO:0000256" key="6">
    <source>
        <dbReference type="ARBA" id="ARBA00023136"/>
    </source>
</evidence>
<evidence type="ECO:0000256" key="5">
    <source>
        <dbReference type="ARBA" id="ARBA00022989"/>
    </source>
</evidence>
<dbReference type="PANTHER" id="PTHR30151">
    <property type="entry name" value="ALKANE SULFONATE ABC TRANSPORTER-RELATED, MEMBRANE SUBUNIT"/>
    <property type="match status" value="1"/>
</dbReference>
<name>A0ABV2HQM4_9HYPH</name>
<evidence type="ECO:0000256" key="1">
    <source>
        <dbReference type="ARBA" id="ARBA00004651"/>
    </source>
</evidence>
<feature type="transmembrane region" description="Helical" evidence="7">
    <location>
        <begin position="117"/>
        <end position="137"/>
    </location>
</feature>
<evidence type="ECO:0000313" key="11">
    <source>
        <dbReference type="Proteomes" id="UP001549036"/>
    </source>
</evidence>
<evidence type="ECO:0000259" key="9">
    <source>
        <dbReference type="PROSITE" id="PS50928"/>
    </source>
</evidence>
<keyword evidence="11" id="KW-1185">Reference proteome</keyword>
<dbReference type="PANTHER" id="PTHR30151:SF38">
    <property type="entry name" value="ALIPHATIC SULFONATES TRANSPORT PERMEASE PROTEIN SSUC-RELATED"/>
    <property type="match status" value="1"/>
</dbReference>
<feature type="transmembrane region" description="Helical" evidence="7">
    <location>
        <begin position="27"/>
        <end position="47"/>
    </location>
</feature>
<gene>
    <name evidence="10" type="ORF">ABID26_001861</name>
</gene>
<feature type="transmembrane region" description="Helical" evidence="7">
    <location>
        <begin position="87"/>
        <end position="105"/>
    </location>
</feature>
<feature type="domain" description="ABC transmembrane type-1" evidence="9">
    <location>
        <begin position="79"/>
        <end position="259"/>
    </location>
</feature>
<organism evidence="10 11">
    <name type="scientific">Mesorhizobium shonense</name>
    <dbReference type="NCBI Taxonomy" id="1209948"/>
    <lineage>
        <taxon>Bacteria</taxon>
        <taxon>Pseudomonadati</taxon>
        <taxon>Pseudomonadota</taxon>
        <taxon>Alphaproteobacteria</taxon>
        <taxon>Hyphomicrobiales</taxon>
        <taxon>Phyllobacteriaceae</taxon>
        <taxon>Mesorhizobium</taxon>
    </lineage>
</organism>
<dbReference type="SUPFAM" id="SSF161098">
    <property type="entry name" value="MetI-like"/>
    <property type="match status" value="1"/>
</dbReference>
<dbReference type="Proteomes" id="UP001549036">
    <property type="component" value="Unassembled WGS sequence"/>
</dbReference>